<keyword evidence="7" id="KW-0472">Membrane</keyword>
<feature type="chain" id="PRO_5035453403" evidence="8">
    <location>
        <begin position="19"/>
        <end position="709"/>
    </location>
</feature>
<dbReference type="AlphaFoldDB" id="A0A8J9Z7U9"/>
<organism evidence="10 11">
    <name type="scientific">Branchiostoma lanceolatum</name>
    <name type="common">Common lancelet</name>
    <name type="synonym">Amphioxus lanceolatum</name>
    <dbReference type="NCBI Taxonomy" id="7740"/>
    <lineage>
        <taxon>Eukaryota</taxon>
        <taxon>Metazoa</taxon>
        <taxon>Chordata</taxon>
        <taxon>Cephalochordata</taxon>
        <taxon>Leptocardii</taxon>
        <taxon>Amphioxiformes</taxon>
        <taxon>Branchiostomatidae</taxon>
        <taxon>Branchiostoma</taxon>
    </lineage>
</organism>
<feature type="compositionally biased region" description="Pro residues" evidence="6">
    <location>
        <begin position="655"/>
        <end position="669"/>
    </location>
</feature>
<dbReference type="PANTHER" id="PTHR11177:SF317">
    <property type="entry name" value="CHITINASE 12-RELATED"/>
    <property type="match status" value="1"/>
</dbReference>
<protein>
    <submittedName>
        <fullName evidence="10">CHIT1 protein</fullName>
    </submittedName>
</protein>
<dbReference type="EMBL" id="OV696702">
    <property type="protein sequence ID" value="CAH1249434.1"/>
    <property type="molecule type" value="Genomic_DNA"/>
</dbReference>
<evidence type="ECO:0000259" key="9">
    <source>
        <dbReference type="PROSITE" id="PS51910"/>
    </source>
</evidence>
<dbReference type="SMART" id="SM00636">
    <property type="entry name" value="Glyco_18"/>
    <property type="match status" value="1"/>
</dbReference>
<dbReference type="GO" id="GO:0008061">
    <property type="term" value="F:chitin binding"/>
    <property type="evidence" value="ECO:0007669"/>
    <property type="project" value="InterPro"/>
</dbReference>
<feature type="region of interest" description="Disordered" evidence="6">
    <location>
        <begin position="635"/>
        <end position="675"/>
    </location>
</feature>
<feature type="region of interest" description="Disordered" evidence="6">
    <location>
        <begin position="577"/>
        <end position="599"/>
    </location>
</feature>
<feature type="compositionally biased region" description="Polar residues" evidence="6">
    <location>
        <begin position="400"/>
        <end position="410"/>
    </location>
</feature>
<dbReference type="GO" id="GO:0005576">
    <property type="term" value="C:extracellular region"/>
    <property type="evidence" value="ECO:0007669"/>
    <property type="project" value="TreeGrafter"/>
</dbReference>
<dbReference type="OrthoDB" id="76388at2759"/>
<dbReference type="Pfam" id="PF00704">
    <property type="entry name" value="Glyco_hydro_18"/>
    <property type="match status" value="1"/>
</dbReference>
<evidence type="ECO:0000313" key="10">
    <source>
        <dbReference type="EMBL" id="CAH1249434.1"/>
    </source>
</evidence>
<gene>
    <name evidence="10" type="primary">CHIT1</name>
    <name evidence="10" type="ORF">BLAG_LOCUS10535</name>
</gene>
<feature type="compositionally biased region" description="Pro residues" evidence="6">
    <location>
        <begin position="581"/>
        <end position="590"/>
    </location>
</feature>
<evidence type="ECO:0000256" key="5">
    <source>
        <dbReference type="RuleBase" id="RU000489"/>
    </source>
</evidence>
<keyword evidence="4 5" id="KW-0326">Glycosidase</keyword>
<dbReference type="InterPro" id="IPR050314">
    <property type="entry name" value="Glycosyl_Hydrlase_18"/>
</dbReference>
<keyword evidence="3" id="KW-1015">Disulfide bond</keyword>
<evidence type="ECO:0000313" key="11">
    <source>
        <dbReference type="Proteomes" id="UP000838412"/>
    </source>
</evidence>
<feature type="compositionally biased region" description="Basic and acidic residues" evidence="6">
    <location>
        <begin position="473"/>
        <end position="493"/>
    </location>
</feature>
<feature type="region of interest" description="Disordered" evidence="6">
    <location>
        <begin position="473"/>
        <end position="545"/>
    </location>
</feature>
<dbReference type="InterPro" id="IPR017853">
    <property type="entry name" value="GH"/>
</dbReference>
<dbReference type="InterPro" id="IPR001223">
    <property type="entry name" value="Glyco_hydro18_cat"/>
</dbReference>
<dbReference type="PROSITE" id="PS01095">
    <property type="entry name" value="GH18_1"/>
    <property type="match status" value="1"/>
</dbReference>
<dbReference type="Proteomes" id="UP000838412">
    <property type="component" value="Chromosome 17"/>
</dbReference>
<keyword evidence="11" id="KW-1185">Reference proteome</keyword>
<feature type="signal peptide" evidence="8">
    <location>
        <begin position="1"/>
        <end position="18"/>
    </location>
</feature>
<dbReference type="FunFam" id="3.20.20.80:FF:000007">
    <property type="entry name" value="Acidic mammalian chitinase"/>
    <property type="match status" value="1"/>
</dbReference>
<evidence type="ECO:0000256" key="8">
    <source>
        <dbReference type="SAM" id="SignalP"/>
    </source>
</evidence>
<dbReference type="FunFam" id="3.10.50.10:FF:000001">
    <property type="entry name" value="Chitinase 3-like 1"/>
    <property type="match status" value="1"/>
</dbReference>
<evidence type="ECO:0000256" key="3">
    <source>
        <dbReference type="ARBA" id="ARBA00023157"/>
    </source>
</evidence>
<keyword evidence="1 8" id="KW-0732">Signal</keyword>
<feature type="region of interest" description="Disordered" evidence="6">
    <location>
        <begin position="400"/>
        <end position="428"/>
    </location>
</feature>
<evidence type="ECO:0000256" key="4">
    <source>
        <dbReference type="ARBA" id="ARBA00023295"/>
    </source>
</evidence>
<dbReference type="GO" id="GO:0006032">
    <property type="term" value="P:chitin catabolic process"/>
    <property type="evidence" value="ECO:0007669"/>
    <property type="project" value="TreeGrafter"/>
</dbReference>
<dbReference type="GO" id="GO:0005975">
    <property type="term" value="P:carbohydrate metabolic process"/>
    <property type="evidence" value="ECO:0007669"/>
    <property type="project" value="InterPro"/>
</dbReference>
<feature type="domain" description="GH18" evidence="9">
    <location>
        <begin position="21"/>
        <end position="393"/>
    </location>
</feature>
<dbReference type="Gene3D" id="3.20.20.80">
    <property type="entry name" value="Glycosidases"/>
    <property type="match status" value="1"/>
</dbReference>
<dbReference type="PROSITE" id="PS51910">
    <property type="entry name" value="GH18_2"/>
    <property type="match status" value="1"/>
</dbReference>
<evidence type="ECO:0000256" key="6">
    <source>
        <dbReference type="SAM" id="MobiDB-lite"/>
    </source>
</evidence>
<proteinExistence type="predicted"/>
<evidence type="ECO:0000256" key="2">
    <source>
        <dbReference type="ARBA" id="ARBA00022801"/>
    </source>
</evidence>
<dbReference type="CDD" id="cd02872">
    <property type="entry name" value="GH18_chitolectin_chitotriosidase"/>
    <property type="match status" value="1"/>
</dbReference>
<dbReference type="GO" id="GO:0004568">
    <property type="term" value="F:chitinase activity"/>
    <property type="evidence" value="ECO:0007669"/>
    <property type="project" value="TreeGrafter"/>
</dbReference>
<accession>A0A8J9Z7U9</accession>
<name>A0A8J9Z7U9_BRALA</name>
<evidence type="ECO:0000256" key="1">
    <source>
        <dbReference type="ARBA" id="ARBA00022729"/>
    </source>
</evidence>
<reference evidence="10" key="1">
    <citation type="submission" date="2022-01" db="EMBL/GenBank/DDBJ databases">
        <authorList>
            <person name="Braso-Vives M."/>
        </authorList>
    </citation>
    <scope>NUCLEOTIDE SEQUENCE</scope>
</reference>
<dbReference type="PANTHER" id="PTHR11177">
    <property type="entry name" value="CHITINASE"/>
    <property type="match status" value="1"/>
</dbReference>
<sequence>MRRVVFLLLLAVMATCKGAEHKVVCYYSNWAQYRPPPWNYYPEDIDPALCTHVIYAFAKMENYQLAPFEWNDDNTDWSTGMYERFMTRLSQNNGPTPKSLLAIGGWNFGTQPFKDMTSSAANRRTFIETSIPYLRARGFDGLDLDWEYPHAEDRVNFALLVQELREAYDAEDVPTGKERLLLSAAVSAGKTHIEAGYDIPTLARYLDFINLMAYDFRATGGDTGTGHHSLLHALPAETGDDATLNAIWAVERWISGGAPPSKLVMGIPLYGRSFTLSSPSNTGVNAPIRGRGDAQTFTREAGIMSYYEICDMLNTGGTRVWNEETKLLYAYKDNLWVGYDDETSVRAKVEWLRDRGLGGAMVWALDFDDFKGTTCSEQPYPLLRTVNQALLGYTPEVVTTATGAQPTSGNKPGGTETSEGDKTPTQPTSDNDSLIVILLVVFLVIVPLLVATVVSYWFRAEIRRRCQNHAEKYGTENTRRNPDDRGNGTKIDEEFVLPIRKNPRQPTAQQRPPDVILTVQPDKFKDPDSVSNASKSSGGRRKLDFDNMENRRREAYQKTTEVKMAQSGQVYTKAVAANHPRGPPLPPPKPLRALPPKYPHSSRGLYHNVPHPKGPGTAYPDSMPTREAIGYPMYQSTPVAPGGPPSRPLVITRPSHPPPKPPARPPRPPTRSMSADLVEVDVDDSVAFQNLQLKFGNDDLYRTQVETEI</sequence>
<dbReference type="InterPro" id="IPR029070">
    <property type="entry name" value="Chitinase_insertion_sf"/>
</dbReference>
<keyword evidence="2 5" id="KW-0378">Hydrolase</keyword>
<keyword evidence="7" id="KW-0812">Transmembrane</keyword>
<feature type="transmembrane region" description="Helical" evidence="7">
    <location>
        <begin position="434"/>
        <end position="458"/>
    </location>
</feature>
<keyword evidence="7" id="KW-1133">Transmembrane helix</keyword>
<dbReference type="Gene3D" id="3.10.50.10">
    <property type="match status" value="1"/>
</dbReference>
<dbReference type="InterPro" id="IPR001579">
    <property type="entry name" value="Glyco_hydro_18_chit_AS"/>
</dbReference>
<dbReference type="SUPFAM" id="SSF54556">
    <property type="entry name" value="Chitinase insertion domain"/>
    <property type="match status" value="1"/>
</dbReference>
<dbReference type="SUPFAM" id="SSF51445">
    <property type="entry name" value="(Trans)glycosidases"/>
    <property type="match status" value="1"/>
</dbReference>
<evidence type="ECO:0000256" key="7">
    <source>
        <dbReference type="SAM" id="Phobius"/>
    </source>
</evidence>
<dbReference type="InterPro" id="IPR011583">
    <property type="entry name" value="Chitinase_II/V-like_cat"/>
</dbReference>